<feature type="transmembrane region" description="Helical" evidence="2">
    <location>
        <begin position="41"/>
        <end position="60"/>
    </location>
</feature>
<keyword evidence="2" id="KW-1133">Transmembrane helix</keyword>
<feature type="compositionally biased region" description="Basic and acidic residues" evidence="1">
    <location>
        <begin position="196"/>
        <end position="211"/>
    </location>
</feature>
<reference evidence="4" key="1">
    <citation type="journal article" date="2019" name="Int. J. Syst. Evol. Microbiol.">
        <title>The Global Catalogue of Microorganisms (GCM) 10K type strain sequencing project: providing services to taxonomists for standard genome sequencing and annotation.</title>
        <authorList>
            <consortium name="The Broad Institute Genomics Platform"/>
            <consortium name="The Broad Institute Genome Sequencing Center for Infectious Disease"/>
            <person name="Wu L."/>
            <person name="Ma J."/>
        </authorList>
    </citation>
    <scope>NUCLEOTIDE SEQUENCE [LARGE SCALE GENOMIC DNA]</scope>
    <source>
        <strain evidence="4">NBRC 110107</strain>
    </source>
</reference>
<evidence type="ECO:0008006" key="5">
    <source>
        <dbReference type="Google" id="ProtNLM"/>
    </source>
</evidence>
<keyword evidence="4" id="KW-1185">Reference proteome</keyword>
<keyword evidence="2" id="KW-0472">Membrane</keyword>
<comment type="caution">
    <text evidence="3">The sequence shown here is derived from an EMBL/GenBank/DDBJ whole genome shotgun (WGS) entry which is preliminary data.</text>
</comment>
<name>A0ABQ6BLA0_9CAUL</name>
<evidence type="ECO:0000313" key="4">
    <source>
        <dbReference type="Proteomes" id="UP001156921"/>
    </source>
</evidence>
<dbReference type="Proteomes" id="UP001156921">
    <property type="component" value="Unassembled WGS sequence"/>
</dbReference>
<organism evidence="3 4">
    <name type="scientific">Brevundimonas denitrificans</name>
    <dbReference type="NCBI Taxonomy" id="1443434"/>
    <lineage>
        <taxon>Bacteria</taxon>
        <taxon>Pseudomonadati</taxon>
        <taxon>Pseudomonadota</taxon>
        <taxon>Alphaproteobacteria</taxon>
        <taxon>Caulobacterales</taxon>
        <taxon>Caulobacteraceae</taxon>
        <taxon>Brevundimonas</taxon>
    </lineage>
</organism>
<protein>
    <recommendedName>
        <fullName evidence="5">DUF4381 domain-containing protein</fullName>
    </recommendedName>
</protein>
<gene>
    <name evidence="3" type="ORF">GCM10007859_05250</name>
</gene>
<evidence type="ECO:0000256" key="1">
    <source>
        <dbReference type="SAM" id="MobiDB-lite"/>
    </source>
</evidence>
<accession>A0ABQ6BLA0</accession>
<proteinExistence type="predicted"/>
<feature type="region of interest" description="Disordered" evidence="1">
    <location>
        <begin position="189"/>
        <end position="211"/>
    </location>
</feature>
<dbReference type="EMBL" id="BSOY01000006">
    <property type="protein sequence ID" value="GLS00519.1"/>
    <property type="molecule type" value="Genomic_DNA"/>
</dbReference>
<feature type="region of interest" description="Disordered" evidence="1">
    <location>
        <begin position="245"/>
        <end position="268"/>
    </location>
</feature>
<keyword evidence="2" id="KW-0812">Transmembrane</keyword>
<feature type="compositionally biased region" description="Basic and acidic residues" evidence="1">
    <location>
        <begin position="127"/>
        <end position="140"/>
    </location>
</feature>
<evidence type="ECO:0000313" key="3">
    <source>
        <dbReference type="EMBL" id="GLS00519.1"/>
    </source>
</evidence>
<feature type="region of interest" description="Disordered" evidence="1">
    <location>
        <begin position="127"/>
        <end position="168"/>
    </location>
</feature>
<feature type="compositionally biased region" description="Gly residues" evidence="1">
    <location>
        <begin position="147"/>
        <end position="157"/>
    </location>
</feature>
<evidence type="ECO:0000256" key="2">
    <source>
        <dbReference type="SAM" id="Phobius"/>
    </source>
</evidence>
<sequence length="268" mass="28120">MRPERLTIFRGEQMSYGADFANADPANAPLNGPLFIGADPFVWAAILLALAAALLLGWYLGARSSSHRADAAHAIWEAIHDAARSAMGADDNALKGRAEHLLKIVDNRLGKTLGLAKGLSGRISKLKDAVDGKGPADAHGHGHGHGGGHGAGHGGHGAQAPAHDAHAAHDVHATPAVTIVNVNAGATSHAPAENHAPAHDARTEKRDLTQREQTDALRLAVAAFNQHWRDESARVRELRDAYAELCNPGPPRAARPPAGRISGTRAKH</sequence>